<organism evidence="4 5">
    <name type="scientific">Leptothoe spongobia TAU-MAC 1115</name>
    <dbReference type="NCBI Taxonomy" id="1967444"/>
    <lineage>
        <taxon>Bacteria</taxon>
        <taxon>Bacillati</taxon>
        <taxon>Cyanobacteriota</taxon>
        <taxon>Cyanophyceae</taxon>
        <taxon>Nodosilineales</taxon>
        <taxon>Cymatolegaceae</taxon>
        <taxon>Leptothoe</taxon>
        <taxon>Leptothoe spongobia</taxon>
    </lineage>
</organism>
<comment type="caution">
    <text evidence="4">The sequence shown here is derived from an EMBL/GenBank/DDBJ whole genome shotgun (WGS) entry which is preliminary data.</text>
</comment>
<sequence>MRFFASIPLLGLITSGMLSACSAISTVEQPSAIAQQSESSESSESTEKPTIVPQQERDNAQQLNAAGPTETSGIESLIMLGAIDLQSEFEALEGYTLRARELVITPGGQVAVHQHDNRPGLAYIIEGEMVEYRNDQDEPIVRSAGAVSFEKTGVVHWWKNESSNNARALVVDIVPETGPN</sequence>
<dbReference type="Gene3D" id="2.60.120.10">
    <property type="entry name" value="Jelly Rolls"/>
    <property type="match status" value="1"/>
</dbReference>
<feature type="signal peptide" evidence="2">
    <location>
        <begin position="1"/>
        <end position="20"/>
    </location>
</feature>
<name>A0A947GHB6_9CYAN</name>
<keyword evidence="5" id="KW-1185">Reference proteome</keyword>
<evidence type="ECO:0000313" key="5">
    <source>
        <dbReference type="Proteomes" id="UP000717364"/>
    </source>
</evidence>
<feature type="domain" description="Cupin type-2" evidence="3">
    <location>
        <begin position="103"/>
        <end position="171"/>
    </location>
</feature>
<dbReference type="SUPFAM" id="SSF51182">
    <property type="entry name" value="RmlC-like cupins"/>
    <property type="match status" value="1"/>
</dbReference>
<dbReference type="InterPro" id="IPR014710">
    <property type="entry name" value="RmlC-like_jellyroll"/>
</dbReference>
<dbReference type="EMBL" id="JADOES010000007">
    <property type="protein sequence ID" value="MBT9314874.1"/>
    <property type="molecule type" value="Genomic_DNA"/>
</dbReference>
<feature type="region of interest" description="Disordered" evidence="1">
    <location>
        <begin position="32"/>
        <end position="54"/>
    </location>
</feature>
<accession>A0A947GHB6</accession>
<dbReference type="AlphaFoldDB" id="A0A947GHB6"/>
<feature type="chain" id="PRO_5036978190" evidence="2">
    <location>
        <begin position="21"/>
        <end position="180"/>
    </location>
</feature>
<dbReference type="Pfam" id="PF07883">
    <property type="entry name" value="Cupin_2"/>
    <property type="match status" value="1"/>
</dbReference>
<evidence type="ECO:0000259" key="3">
    <source>
        <dbReference type="Pfam" id="PF07883"/>
    </source>
</evidence>
<dbReference type="RefSeq" id="WP_215607945.1">
    <property type="nucleotide sequence ID" value="NZ_JADOES010000007.1"/>
</dbReference>
<keyword evidence="2" id="KW-0732">Signal</keyword>
<evidence type="ECO:0000256" key="2">
    <source>
        <dbReference type="SAM" id="SignalP"/>
    </source>
</evidence>
<reference evidence="4" key="2">
    <citation type="journal article" date="2021" name="Mar. Drugs">
        <title>Genome Reduction and Secondary Metabolism of the Marine Sponge-Associated Cyanobacterium Leptothoe.</title>
        <authorList>
            <person name="Konstantinou D."/>
            <person name="Popin R.V."/>
            <person name="Fewer D.P."/>
            <person name="Sivonen K."/>
            <person name="Gkelis S."/>
        </authorList>
    </citation>
    <scope>NUCLEOTIDE SEQUENCE</scope>
    <source>
        <strain evidence="4">TAU-MAC 1115</strain>
    </source>
</reference>
<protein>
    <submittedName>
        <fullName evidence="4">Cupin domain-containing protein</fullName>
    </submittedName>
</protein>
<evidence type="ECO:0000256" key="1">
    <source>
        <dbReference type="SAM" id="MobiDB-lite"/>
    </source>
</evidence>
<gene>
    <name evidence="4" type="ORF">IXB50_05510</name>
</gene>
<dbReference type="InterPro" id="IPR013096">
    <property type="entry name" value="Cupin_2"/>
</dbReference>
<evidence type="ECO:0000313" key="4">
    <source>
        <dbReference type="EMBL" id="MBT9314874.1"/>
    </source>
</evidence>
<dbReference type="Proteomes" id="UP000717364">
    <property type="component" value="Unassembled WGS sequence"/>
</dbReference>
<dbReference type="InterPro" id="IPR011051">
    <property type="entry name" value="RmlC_Cupin_sf"/>
</dbReference>
<dbReference type="PROSITE" id="PS51257">
    <property type="entry name" value="PROKAR_LIPOPROTEIN"/>
    <property type="match status" value="1"/>
</dbReference>
<proteinExistence type="predicted"/>
<reference evidence="4" key="1">
    <citation type="submission" date="2020-11" db="EMBL/GenBank/DDBJ databases">
        <authorList>
            <person name="Konstantinou D."/>
            <person name="Gkelis S."/>
            <person name="Popin R."/>
            <person name="Fewer D."/>
            <person name="Sivonen K."/>
        </authorList>
    </citation>
    <scope>NUCLEOTIDE SEQUENCE</scope>
    <source>
        <strain evidence="4">TAU-MAC 1115</strain>
    </source>
</reference>